<feature type="active site" description="Nucleophile" evidence="13">
    <location>
        <position position="382"/>
    </location>
</feature>
<keyword evidence="8 13" id="KW-0949">S-adenosyl-L-methionine</keyword>
<dbReference type="GO" id="GO:0008649">
    <property type="term" value="F:rRNA methyltransferase activity"/>
    <property type="evidence" value="ECO:0007669"/>
    <property type="project" value="InterPro"/>
</dbReference>
<evidence type="ECO:0000256" key="11">
    <source>
        <dbReference type="ARBA" id="ARBA00031088"/>
    </source>
</evidence>
<dbReference type="Pfam" id="PF22458">
    <property type="entry name" value="RsmF-B_ferredox"/>
    <property type="match status" value="1"/>
</dbReference>
<comment type="similarity">
    <text evidence="13">Belongs to the class I-like SAM-binding methyltransferase superfamily. RsmB/NOP family.</text>
</comment>
<organism evidence="15 16">
    <name type="scientific">Paratissierella segnis</name>
    <dbReference type="NCBI Taxonomy" id="2763679"/>
    <lineage>
        <taxon>Bacteria</taxon>
        <taxon>Bacillati</taxon>
        <taxon>Bacillota</taxon>
        <taxon>Tissierellia</taxon>
        <taxon>Tissierellales</taxon>
        <taxon>Tissierellaceae</taxon>
        <taxon>Paratissierella</taxon>
    </lineage>
</organism>
<keyword evidence="7 13" id="KW-0808">Transferase</keyword>
<evidence type="ECO:0000256" key="10">
    <source>
        <dbReference type="ARBA" id="ARBA00030399"/>
    </source>
</evidence>
<dbReference type="PANTHER" id="PTHR22807:SF53">
    <property type="entry name" value="RIBOSOMAL RNA SMALL SUBUNIT METHYLTRANSFERASE B-RELATED"/>
    <property type="match status" value="1"/>
</dbReference>
<evidence type="ECO:0000256" key="5">
    <source>
        <dbReference type="ARBA" id="ARBA00022552"/>
    </source>
</evidence>
<evidence type="ECO:0000313" key="15">
    <source>
        <dbReference type="EMBL" id="MBC8588632.1"/>
    </source>
</evidence>
<dbReference type="InterPro" id="IPR011023">
    <property type="entry name" value="Nop2p"/>
</dbReference>
<comment type="catalytic activity">
    <reaction evidence="12">
        <text>cytidine(967) in 16S rRNA + S-adenosyl-L-methionine = 5-methylcytidine(967) in 16S rRNA + S-adenosyl-L-homocysteine + H(+)</text>
        <dbReference type="Rhea" id="RHEA:42748"/>
        <dbReference type="Rhea" id="RHEA-COMP:10219"/>
        <dbReference type="Rhea" id="RHEA-COMP:10220"/>
        <dbReference type="ChEBI" id="CHEBI:15378"/>
        <dbReference type="ChEBI" id="CHEBI:57856"/>
        <dbReference type="ChEBI" id="CHEBI:59789"/>
        <dbReference type="ChEBI" id="CHEBI:74483"/>
        <dbReference type="ChEBI" id="CHEBI:82748"/>
        <dbReference type="EC" id="2.1.1.176"/>
    </reaction>
</comment>
<evidence type="ECO:0000256" key="2">
    <source>
        <dbReference type="ARBA" id="ARBA00004496"/>
    </source>
</evidence>
<feature type="binding site" evidence="13">
    <location>
        <position position="329"/>
    </location>
    <ligand>
        <name>S-adenosyl-L-methionine</name>
        <dbReference type="ChEBI" id="CHEBI:59789"/>
    </ligand>
</feature>
<dbReference type="InterPro" id="IPR023267">
    <property type="entry name" value="RCMT"/>
</dbReference>
<gene>
    <name evidence="15" type="primary">rsmB</name>
    <name evidence="15" type="ORF">H8707_10375</name>
</gene>
<comment type="subcellular location">
    <subcellularLocation>
        <location evidence="2">Cytoplasm</location>
    </subcellularLocation>
</comment>
<proteinExistence type="inferred from homology"/>
<dbReference type="Gene3D" id="3.40.50.150">
    <property type="entry name" value="Vaccinia Virus protein VP39"/>
    <property type="match status" value="1"/>
</dbReference>
<dbReference type="InterPro" id="IPR004573">
    <property type="entry name" value="rRNA_ssu_MeTfrase_B"/>
</dbReference>
<dbReference type="InterPro" id="IPR029063">
    <property type="entry name" value="SAM-dependent_MTases_sf"/>
</dbReference>
<dbReference type="PANTHER" id="PTHR22807">
    <property type="entry name" value="NOP2 YEAST -RELATED NOL1/NOP2/FMU SUN DOMAIN-CONTAINING"/>
    <property type="match status" value="1"/>
</dbReference>
<dbReference type="RefSeq" id="WP_262430089.1">
    <property type="nucleotide sequence ID" value="NZ_JACRTG010000025.1"/>
</dbReference>
<comment type="caution">
    <text evidence="15">The sequence shown here is derived from an EMBL/GenBank/DDBJ whole genome shotgun (WGS) entry which is preliminary data.</text>
</comment>
<feature type="binding site" evidence="13">
    <location>
        <position position="311"/>
    </location>
    <ligand>
        <name>S-adenosyl-L-methionine</name>
        <dbReference type="ChEBI" id="CHEBI:59789"/>
    </ligand>
</feature>
<dbReference type="InterPro" id="IPR054728">
    <property type="entry name" value="RsmB-like_ferredoxin"/>
</dbReference>
<dbReference type="Pfam" id="PF01189">
    <property type="entry name" value="Methyltr_RsmB-F"/>
    <property type="match status" value="1"/>
</dbReference>
<evidence type="ECO:0000256" key="1">
    <source>
        <dbReference type="ARBA" id="ARBA00002724"/>
    </source>
</evidence>
<dbReference type="NCBIfam" id="NF011494">
    <property type="entry name" value="PRK14902.1"/>
    <property type="match status" value="1"/>
</dbReference>
<dbReference type="SUPFAM" id="SSF48013">
    <property type="entry name" value="NusB-like"/>
    <property type="match status" value="1"/>
</dbReference>
<evidence type="ECO:0000256" key="13">
    <source>
        <dbReference type="PROSITE-ProRule" id="PRU01023"/>
    </source>
</evidence>
<dbReference type="Gene3D" id="1.10.940.10">
    <property type="entry name" value="NusB-like"/>
    <property type="match status" value="1"/>
</dbReference>
<dbReference type="InterPro" id="IPR006027">
    <property type="entry name" value="NusB_RsmB_TIM44"/>
</dbReference>
<keyword evidence="4" id="KW-0963">Cytoplasm</keyword>
<feature type="domain" description="SAM-dependent MTase RsmB/NOP-type" evidence="14">
    <location>
        <begin position="170"/>
        <end position="446"/>
    </location>
</feature>
<dbReference type="EC" id="2.1.1.176" evidence="3"/>
<keyword evidence="6 13" id="KW-0489">Methyltransferase</keyword>
<dbReference type="InterPro" id="IPR049560">
    <property type="entry name" value="MeTrfase_RsmB-F_NOP2_cat"/>
</dbReference>
<dbReference type="PRINTS" id="PR02008">
    <property type="entry name" value="RCMTFAMILY"/>
</dbReference>
<dbReference type="FunFam" id="3.40.50.150:FF:000022">
    <property type="entry name" value="Ribosomal RNA small subunit methyltransferase B"/>
    <property type="match status" value="1"/>
</dbReference>
<feature type="binding site" evidence="13">
    <location>
        <begin position="260"/>
        <end position="266"/>
    </location>
    <ligand>
        <name>S-adenosyl-L-methionine</name>
        <dbReference type="ChEBI" id="CHEBI:59789"/>
    </ligand>
</feature>
<dbReference type="GO" id="GO:0005737">
    <property type="term" value="C:cytoplasm"/>
    <property type="evidence" value="ECO:0007669"/>
    <property type="project" value="UniProtKB-SubCell"/>
</dbReference>
<dbReference type="Gene3D" id="3.30.70.1170">
    <property type="entry name" value="Sun protein, domain 3"/>
    <property type="match status" value="1"/>
</dbReference>
<evidence type="ECO:0000256" key="12">
    <source>
        <dbReference type="ARBA" id="ARBA00047283"/>
    </source>
</evidence>
<dbReference type="NCBIfam" id="TIGR00446">
    <property type="entry name" value="nop2p"/>
    <property type="match status" value="1"/>
</dbReference>
<dbReference type="Pfam" id="PF01029">
    <property type="entry name" value="NusB"/>
    <property type="match status" value="1"/>
</dbReference>
<accession>A0A926EW61</accession>
<evidence type="ECO:0000256" key="3">
    <source>
        <dbReference type="ARBA" id="ARBA00012140"/>
    </source>
</evidence>
<protein>
    <recommendedName>
        <fullName evidence="3">16S rRNA (cytosine(967)-C(5))-methyltransferase</fullName>
        <ecNumber evidence="3">2.1.1.176</ecNumber>
    </recommendedName>
    <alternativeName>
        <fullName evidence="10">16S rRNA m5C967 methyltransferase</fullName>
    </alternativeName>
    <alternativeName>
        <fullName evidence="11">rRNA (cytosine-C(5)-)-methyltransferase RsmB</fullName>
    </alternativeName>
</protein>
<keyword evidence="16" id="KW-1185">Reference proteome</keyword>
<evidence type="ECO:0000256" key="9">
    <source>
        <dbReference type="ARBA" id="ARBA00022884"/>
    </source>
</evidence>
<evidence type="ECO:0000256" key="7">
    <source>
        <dbReference type="ARBA" id="ARBA00022679"/>
    </source>
</evidence>
<dbReference type="AlphaFoldDB" id="A0A926EW61"/>
<keyword evidence="5" id="KW-0698">rRNA processing</keyword>
<dbReference type="SUPFAM" id="SSF53335">
    <property type="entry name" value="S-adenosyl-L-methionine-dependent methyltransferases"/>
    <property type="match status" value="1"/>
</dbReference>
<evidence type="ECO:0000259" key="14">
    <source>
        <dbReference type="PROSITE" id="PS51686"/>
    </source>
</evidence>
<dbReference type="InterPro" id="IPR035926">
    <property type="entry name" value="NusB-like_sf"/>
</dbReference>
<evidence type="ECO:0000256" key="8">
    <source>
        <dbReference type="ARBA" id="ARBA00022691"/>
    </source>
</evidence>
<dbReference type="GO" id="GO:0003723">
    <property type="term" value="F:RNA binding"/>
    <property type="evidence" value="ECO:0007669"/>
    <property type="project" value="UniProtKB-UniRule"/>
</dbReference>
<sequence>MDINTREIAIKILTDINQNNAFSNIATNKHIPDGVASQDENFIREITYGVLENKIYIDYILSKLSKIKIKKIHPIIMEILRIGVYQILFMDRVPNSAAVNESVNLAKKYGHKGSIGFVNGVLRSLIRDKDNIIKIDDKDYECYLSIKYSHPIYMVKSITNDYGIEFTEEILKSNNERPNLNIRVNTLKTEKEVLMSKLTDYGFQVLEGNYGKNTLIIKNPSNITKVKEFNDGYFTIQDESSQLVSQIMNPNPNSFVLDVCSAPGGKATHMAQIMDNKGKILARDFYNHKIELINENSKRLGIDIIETEVYDAIKRDETLIEKVDYVLLDAPCSGLGLIRRKPEIRWNRKEEDIKELTNLQWNILNTVKNYVKNHGILVYSTCTILKEENINMINRFLELNKEFRLMPFGKELKTKENLNTINEGYIQLFPHIHGTDGFFIAKMIKEI</sequence>
<dbReference type="PROSITE" id="PS51686">
    <property type="entry name" value="SAM_MT_RSMB_NOP"/>
    <property type="match status" value="1"/>
</dbReference>
<dbReference type="NCBIfam" id="TIGR00563">
    <property type="entry name" value="rsmB"/>
    <property type="match status" value="1"/>
</dbReference>
<reference evidence="15" key="1">
    <citation type="submission" date="2020-08" db="EMBL/GenBank/DDBJ databases">
        <title>Genome public.</title>
        <authorList>
            <person name="Liu C."/>
            <person name="Sun Q."/>
        </authorList>
    </citation>
    <scope>NUCLEOTIDE SEQUENCE</scope>
    <source>
        <strain evidence="15">BX21</strain>
    </source>
</reference>
<dbReference type="EMBL" id="JACRTG010000025">
    <property type="protein sequence ID" value="MBC8588632.1"/>
    <property type="molecule type" value="Genomic_DNA"/>
</dbReference>
<dbReference type="Proteomes" id="UP000601171">
    <property type="component" value="Unassembled WGS sequence"/>
</dbReference>
<evidence type="ECO:0000256" key="4">
    <source>
        <dbReference type="ARBA" id="ARBA00022490"/>
    </source>
</evidence>
<evidence type="ECO:0000313" key="16">
    <source>
        <dbReference type="Proteomes" id="UP000601171"/>
    </source>
</evidence>
<evidence type="ECO:0000256" key="6">
    <source>
        <dbReference type="ARBA" id="ARBA00022603"/>
    </source>
</evidence>
<dbReference type="InterPro" id="IPR001678">
    <property type="entry name" value="MeTrfase_RsmB-F_NOP2_dom"/>
</dbReference>
<comment type="function">
    <text evidence="1">Specifically methylates the cytosine at position 967 (m5C967) of 16S rRNA.</text>
</comment>
<dbReference type="GO" id="GO:0006355">
    <property type="term" value="P:regulation of DNA-templated transcription"/>
    <property type="evidence" value="ECO:0007669"/>
    <property type="project" value="InterPro"/>
</dbReference>
<keyword evidence="9 13" id="KW-0694">RNA-binding</keyword>
<feature type="binding site" evidence="13">
    <location>
        <position position="284"/>
    </location>
    <ligand>
        <name>S-adenosyl-L-methionine</name>
        <dbReference type="ChEBI" id="CHEBI:59789"/>
    </ligand>
</feature>
<name>A0A926EW61_9FIRM</name>